<keyword evidence="2" id="KW-0812">Transmembrane</keyword>
<proteinExistence type="predicted"/>
<feature type="region of interest" description="Disordered" evidence="1">
    <location>
        <begin position="1"/>
        <end position="48"/>
    </location>
</feature>
<feature type="transmembrane region" description="Helical" evidence="2">
    <location>
        <begin position="47"/>
        <end position="68"/>
    </location>
</feature>
<gene>
    <name evidence="3" type="ORF">SAZU_5709</name>
</gene>
<keyword evidence="2" id="KW-1133">Transmembrane helix</keyword>
<evidence type="ECO:0000313" key="4">
    <source>
        <dbReference type="Proteomes" id="UP000053859"/>
    </source>
</evidence>
<dbReference type="PATRIC" id="fig|146537.3.peg.6010"/>
<evidence type="ECO:0000256" key="1">
    <source>
        <dbReference type="SAM" id="MobiDB-lite"/>
    </source>
</evidence>
<evidence type="ECO:0000256" key="2">
    <source>
        <dbReference type="SAM" id="Phobius"/>
    </source>
</evidence>
<dbReference type="Proteomes" id="UP000053859">
    <property type="component" value="Unassembled WGS sequence"/>
</dbReference>
<keyword evidence="2" id="KW-0472">Membrane</keyword>
<dbReference type="EMBL" id="DF968355">
    <property type="protein sequence ID" value="GAP50849.1"/>
    <property type="molecule type" value="Genomic_DNA"/>
</dbReference>
<feature type="compositionally biased region" description="Basic residues" evidence="1">
    <location>
        <begin position="27"/>
        <end position="37"/>
    </location>
</feature>
<dbReference type="AlphaFoldDB" id="A0A0K8PTS2"/>
<name>A0A0K8PTS2_STRAJ</name>
<evidence type="ECO:0000313" key="3">
    <source>
        <dbReference type="EMBL" id="GAP50849.1"/>
    </source>
</evidence>
<feature type="compositionally biased region" description="Basic and acidic residues" evidence="1">
    <location>
        <begin position="8"/>
        <end position="26"/>
    </location>
</feature>
<protein>
    <submittedName>
        <fullName evidence="3">Uncharacterized protein</fullName>
    </submittedName>
</protein>
<organism evidence="3 4">
    <name type="scientific">Streptomyces azureus</name>
    <dbReference type="NCBI Taxonomy" id="146537"/>
    <lineage>
        <taxon>Bacteria</taxon>
        <taxon>Bacillati</taxon>
        <taxon>Actinomycetota</taxon>
        <taxon>Actinomycetes</taxon>
        <taxon>Kitasatosporales</taxon>
        <taxon>Streptomycetaceae</taxon>
        <taxon>Streptomyces</taxon>
    </lineage>
</organism>
<reference evidence="3" key="1">
    <citation type="journal article" date="2015" name="Genome Announc.">
        <title>Draft Genome Sequence of Thiostrepton-Producing Streptomyces azureus ATCC 14921.</title>
        <authorList>
            <person name="Sakihara K."/>
            <person name="Maeda J."/>
            <person name="Tashiro K."/>
            <person name="Fujino Y."/>
            <person name="Kuhara S."/>
            <person name="Ohshima T."/>
            <person name="Ogata S."/>
            <person name="Doi K."/>
        </authorList>
    </citation>
    <scope>NUCLEOTIDE SEQUENCE [LARGE SCALE GENOMIC DNA]</scope>
    <source>
        <strain evidence="3">ATCC14921</strain>
    </source>
</reference>
<accession>A0A0K8PTS2</accession>
<sequence length="73" mass="8322">MGRTPGNAREKKRDAGPTGRHPEPGRRRTRRPARRQPKATPMNGSRIPGLVLPTLFLLALAAGLWWYWRHRGD</sequence>
<keyword evidence="4" id="KW-1185">Reference proteome</keyword>